<accession>A0A8K0D4U3</accession>
<feature type="transmembrane region" description="Helical" evidence="1">
    <location>
        <begin position="6"/>
        <end position="26"/>
    </location>
</feature>
<dbReference type="AlphaFoldDB" id="A0A8K0D4U3"/>
<organism evidence="2 3">
    <name type="scientific">Ignelater luminosus</name>
    <name type="common">Cucubano</name>
    <name type="synonym">Pyrophorus luminosus</name>
    <dbReference type="NCBI Taxonomy" id="2038154"/>
    <lineage>
        <taxon>Eukaryota</taxon>
        <taxon>Metazoa</taxon>
        <taxon>Ecdysozoa</taxon>
        <taxon>Arthropoda</taxon>
        <taxon>Hexapoda</taxon>
        <taxon>Insecta</taxon>
        <taxon>Pterygota</taxon>
        <taxon>Neoptera</taxon>
        <taxon>Endopterygota</taxon>
        <taxon>Coleoptera</taxon>
        <taxon>Polyphaga</taxon>
        <taxon>Elateriformia</taxon>
        <taxon>Elateroidea</taxon>
        <taxon>Elateridae</taxon>
        <taxon>Agrypninae</taxon>
        <taxon>Pyrophorini</taxon>
        <taxon>Ignelater</taxon>
    </lineage>
</organism>
<sequence length="146" mass="16575">MPLNLIESLLFTAAVVGGVYTLVHIIQNQDKKKSCEDADNCILMESIARESFYQDSLSIRGKLISENYCYFYSSVSNLQFMALSTAESLLLTLGICGSVHLLVTLLETIEESDRCDCTQVMQDFAKVKFWNSNGYHKRNLILPYFH</sequence>
<name>A0A8K0D4U3_IGNLU</name>
<proteinExistence type="predicted"/>
<comment type="caution">
    <text evidence="2">The sequence shown here is derived from an EMBL/GenBank/DDBJ whole genome shotgun (WGS) entry which is preliminary data.</text>
</comment>
<evidence type="ECO:0000256" key="1">
    <source>
        <dbReference type="SAM" id="Phobius"/>
    </source>
</evidence>
<protein>
    <submittedName>
        <fullName evidence="2">Uncharacterized protein</fullName>
    </submittedName>
</protein>
<dbReference type="EMBL" id="VTPC01004902">
    <property type="protein sequence ID" value="KAF2896613.1"/>
    <property type="molecule type" value="Genomic_DNA"/>
</dbReference>
<keyword evidence="1" id="KW-0472">Membrane</keyword>
<dbReference type="Proteomes" id="UP000801492">
    <property type="component" value="Unassembled WGS sequence"/>
</dbReference>
<keyword evidence="1" id="KW-0812">Transmembrane</keyword>
<evidence type="ECO:0000313" key="2">
    <source>
        <dbReference type="EMBL" id="KAF2896613.1"/>
    </source>
</evidence>
<evidence type="ECO:0000313" key="3">
    <source>
        <dbReference type="Proteomes" id="UP000801492"/>
    </source>
</evidence>
<gene>
    <name evidence="2" type="ORF">ILUMI_09556</name>
</gene>
<reference evidence="2" key="1">
    <citation type="submission" date="2019-08" db="EMBL/GenBank/DDBJ databases">
        <title>The genome of the North American firefly Photinus pyralis.</title>
        <authorList>
            <consortium name="Photinus pyralis genome working group"/>
            <person name="Fallon T.R."/>
            <person name="Sander Lower S.E."/>
            <person name="Weng J.-K."/>
        </authorList>
    </citation>
    <scope>NUCLEOTIDE SEQUENCE</scope>
    <source>
        <strain evidence="2">TRF0915ILg1</strain>
        <tissue evidence="2">Whole body</tissue>
    </source>
</reference>
<keyword evidence="1" id="KW-1133">Transmembrane helix</keyword>
<keyword evidence="3" id="KW-1185">Reference proteome</keyword>